<evidence type="ECO:0000256" key="1">
    <source>
        <dbReference type="ARBA" id="ARBA00000085"/>
    </source>
</evidence>
<dbReference type="RefSeq" id="WP_269310644.1">
    <property type="nucleotide sequence ID" value="NZ_CP114052.1"/>
</dbReference>
<dbReference type="PRINTS" id="PR00344">
    <property type="entry name" value="BCTRLSENSOR"/>
</dbReference>
<evidence type="ECO:0000313" key="12">
    <source>
        <dbReference type="Proteomes" id="UP001164187"/>
    </source>
</evidence>
<keyword evidence="5" id="KW-0808">Transferase</keyword>
<evidence type="ECO:0000256" key="4">
    <source>
        <dbReference type="ARBA" id="ARBA00022553"/>
    </source>
</evidence>
<dbReference type="Gene3D" id="1.10.287.130">
    <property type="match status" value="1"/>
</dbReference>
<sequence>MINNNVFAKTQKKIIINIMFLVELFMIIMSIFIYSYFKSSILSTIDNSLLDEYRFVHSVFTQNSIRDPIVLQDPKDIVYIYEDDQIRYYTQNRYFDQSIPKNIQPTKENLETLNYNGYSFRTYTLKEGKYTFKIMRNIDSEMESLSHLIVLLIISDIISLLLVYVIAKYLASKTLKPIEQSWNKQIKFVQDASHELRTPVTIIQSKLESLLKSPESTVEDEAETIATAMREARQLKKMISELLSLSKEESIVKVNNEKINIKELFSDIFESYSEIAEYQNKGFSYSVNMKNNIIVSDRTKLTQLLRILVDNAFKYTEPGDSITILANEKTRDRITLEVKDTGVGISLKDQKHIFDRFFRSDAVRAKDIEGSGIGLSIAKLTAGMLKANIKVKSTINQGTSFFIEIPRGRIMRKK</sequence>
<evidence type="ECO:0000259" key="10">
    <source>
        <dbReference type="PROSITE" id="PS50109"/>
    </source>
</evidence>
<keyword evidence="9" id="KW-0812">Transmembrane</keyword>
<comment type="catalytic activity">
    <reaction evidence="1">
        <text>ATP + protein L-histidine = ADP + protein N-phospho-L-histidine.</text>
        <dbReference type="EC" id="2.7.13.3"/>
    </reaction>
</comment>
<dbReference type="InterPro" id="IPR036890">
    <property type="entry name" value="HATPase_C_sf"/>
</dbReference>
<evidence type="ECO:0000256" key="3">
    <source>
        <dbReference type="ARBA" id="ARBA00012438"/>
    </source>
</evidence>
<dbReference type="InterPro" id="IPR036097">
    <property type="entry name" value="HisK_dim/P_sf"/>
</dbReference>
<keyword evidence="7" id="KW-0902">Two-component regulatory system</keyword>
<comment type="subcellular location">
    <subcellularLocation>
        <location evidence="2">Membrane</location>
    </subcellularLocation>
</comment>
<dbReference type="InterPro" id="IPR003661">
    <property type="entry name" value="HisK_dim/P_dom"/>
</dbReference>
<gene>
    <name evidence="11" type="ORF">O0R46_05085</name>
</gene>
<dbReference type="EMBL" id="CP114052">
    <property type="protein sequence ID" value="WAW13982.1"/>
    <property type="molecule type" value="Genomic_DNA"/>
</dbReference>
<evidence type="ECO:0000256" key="5">
    <source>
        <dbReference type="ARBA" id="ARBA00022679"/>
    </source>
</evidence>
<reference evidence="11" key="1">
    <citation type="submission" date="2022-12" db="EMBL/GenBank/DDBJ databases">
        <title>Peptostreptococcus.</title>
        <authorList>
            <person name="Lee S.H."/>
        </authorList>
    </citation>
    <scope>NUCLEOTIDE SEQUENCE</scope>
    <source>
        <strain evidence="11">CBA3647</strain>
    </source>
</reference>
<keyword evidence="4" id="KW-0597">Phosphoprotein</keyword>
<evidence type="ECO:0000256" key="8">
    <source>
        <dbReference type="SAM" id="Coils"/>
    </source>
</evidence>
<keyword evidence="9" id="KW-1133">Transmembrane helix</keyword>
<dbReference type="SUPFAM" id="SSF47384">
    <property type="entry name" value="Homodimeric domain of signal transducing histidine kinase"/>
    <property type="match status" value="1"/>
</dbReference>
<dbReference type="EC" id="2.7.13.3" evidence="3"/>
<feature type="domain" description="Histidine kinase" evidence="10">
    <location>
        <begin position="191"/>
        <end position="409"/>
    </location>
</feature>
<protein>
    <recommendedName>
        <fullName evidence="3">histidine kinase</fullName>
        <ecNumber evidence="3">2.7.13.3</ecNumber>
    </recommendedName>
</protein>
<dbReference type="Gene3D" id="3.30.565.10">
    <property type="entry name" value="Histidine kinase-like ATPase, C-terminal domain"/>
    <property type="match status" value="1"/>
</dbReference>
<dbReference type="Pfam" id="PF00512">
    <property type="entry name" value="HisKA"/>
    <property type="match status" value="1"/>
</dbReference>
<dbReference type="InterPro" id="IPR004358">
    <property type="entry name" value="Sig_transdc_His_kin-like_C"/>
</dbReference>
<keyword evidence="9" id="KW-0472">Membrane</keyword>
<name>A0ABY7JPV3_9FIRM</name>
<dbReference type="PROSITE" id="PS50109">
    <property type="entry name" value="HIS_KIN"/>
    <property type="match status" value="1"/>
</dbReference>
<dbReference type="SMART" id="SM00387">
    <property type="entry name" value="HATPase_c"/>
    <property type="match status" value="1"/>
</dbReference>
<dbReference type="PANTHER" id="PTHR45453">
    <property type="entry name" value="PHOSPHATE REGULON SENSOR PROTEIN PHOR"/>
    <property type="match status" value="1"/>
</dbReference>
<evidence type="ECO:0000256" key="9">
    <source>
        <dbReference type="SAM" id="Phobius"/>
    </source>
</evidence>
<dbReference type="Proteomes" id="UP001164187">
    <property type="component" value="Chromosome"/>
</dbReference>
<evidence type="ECO:0000256" key="6">
    <source>
        <dbReference type="ARBA" id="ARBA00022777"/>
    </source>
</evidence>
<evidence type="ECO:0000256" key="2">
    <source>
        <dbReference type="ARBA" id="ARBA00004370"/>
    </source>
</evidence>
<dbReference type="InterPro" id="IPR003594">
    <property type="entry name" value="HATPase_dom"/>
</dbReference>
<accession>A0ABY7JPV3</accession>
<dbReference type="InterPro" id="IPR005467">
    <property type="entry name" value="His_kinase_dom"/>
</dbReference>
<dbReference type="PANTHER" id="PTHR45453:SF1">
    <property type="entry name" value="PHOSPHATE REGULON SENSOR PROTEIN PHOR"/>
    <property type="match status" value="1"/>
</dbReference>
<keyword evidence="8" id="KW-0175">Coiled coil</keyword>
<dbReference type="SUPFAM" id="SSF55874">
    <property type="entry name" value="ATPase domain of HSP90 chaperone/DNA topoisomerase II/histidine kinase"/>
    <property type="match status" value="1"/>
</dbReference>
<dbReference type="InterPro" id="IPR050351">
    <property type="entry name" value="BphY/WalK/GraS-like"/>
</dbReference>
<dbReference type="GO" id="GO:0016301">
    <property type="term" value="F:kinase activity"/>
    <property type="evidence" value="ECO:0007669"/>
    <property type="project" value="UniProtKB-KW"/>
</dbReference>
<feature type="transmembrane region" description="Helical" evidence="9">
    <location>
        <begin position="145"/>
        <end position="167"/>
    </location>
</feature>
<keyword evidence="6 11" id="KW-0418">Kinase</keyword>
<keyword evidence="12" id="KW-1185">Reference proteome</keyword>
<feature type="transmembrane region" description="Helical" evidence="9">
    <location>
        <begin position="14"/>
        <end position="37"/>
    </location>
</feature>
<dbReference type="CDD" id="cd00082">
    <property type="entry name" value="HisKA"/>
    <property type="match status" value="1"/>
</dbReference>
<evidence type="ECO:0000256" key="7">
    <source>
        <dbReference type="ARBA" id="ARBA00023012"/>
    </source>
</evidence>
<dbReference type="SMART" id="SM00388">
    <property type="entry name" value="HisKA"/>
    <property type="match status" value="1"/>
</dbReference>
<organism evidence="11 12">
    <name type="scientific">Peptostreptococcus equinus</name>
    <dbReference type="NCBI Taxonomy" id="3003601"/>
    <lineage>
        <taxon>Bacteria</taxon>
        <taxon>Bacillati</taxon>
        <taxon>Bacillota</taxon>
        <taxon>Clostridia</taxon>
        <taxon>Peptostreptococcales</taxon>
        <taxon>Peptostreptococcaceae</taxon>
        <taxon>Peptostreptococcus</taxon>
    </lineage>
</organism>
<evidence type="ECO:0000313" key="11">
    <source>
        <dbReference type="EMBL" id="WAW13982.1"/>
    </source>
</evidence>
<proteinExistence type="predicted"/>
<feature type="coiled-coil region" evidence="8">
    <location>
        <begin position="218"/>
        <end position="245"/>
    </location>
</feature>
<dbReference type="Pfam" id="PF02518">
    <property type="entry name" value="HATPase_c"/>
    <property type="match status" value="1"/>
</dbReference>